<evidence type="ECO:0000256" key="7">
    <source>
        <dbReference type="ARBA" id="ARBA00022755"/>
    </source>
</evidence>
<comment type="similarity">
    <text evidence="3">In the C-terminal section; belongs to the AIR carboxylase family. Class II subfamily.</text>
</comment>
<sequence length="456" mass="50722">MSAGFRTGIAAEMDVDVESTYPSAFTVDNCTKVAEGKTKAILTIPDSDHVVVQSKDKITAFNAERQHDLEGKAHLSNVTTSLVFQYLNSIGLRTHFVRMHTSTEFIAMRCVMIPIEWVARRLATGSFLKRHPNVSEGYRFSPPKVELFYKDDALGDPEWSREMLIESGLVVSGVTIQAKEVDLMIEVTRTVFEILERAWESAGCTLVDLKVEFGVHVITGDIILADVIDSDSWRLWPGGDKRLQVDKQFYRDLPVVTEEDLSTLMNKFSWVVEQLKKFTPPAKSRVVVFLGSDKDTECGEKIRTCLQKLGIHCDLRIASAHKGAVETLKILAEYEGHLVPTVYIAVAGRSNGLGPILSGSTSNPVINCPPVEDASSLQDVWSSLRLPSGIGCATVLSPEAAALHAASILGLQDHYVWSRLRLNRLLNYISLMKADWKSRRDNDLKRDMVCRGTLEN</sequence>
<dbReference type="FunFam" id="3.30.200.20:FF:000183">
    <property type="entry name" value="Probable multifunctional protein ADE2"/>
    <property type="match status" value="1"/>
</dbReference>
<evidence type="ECO:0000256" key="1">
    <source>
        <dbReference type="ARBA" id="ARBA00004672"/>
    </source>
</evidence>
<dbReference type="GO" id="GO:0004639">
    <property type="term" value="F:phosphoribosylaminoimidazolesuccinocarboxamide synthase activity"/>
    <property type="evidence" value="ECO:0007669"/>
    <property type="project" value="InterPro"/>
</dbReference>
<dbReference type="PROSITE" id="PS01057">
    <property type="entry name" value="SAICAR_SYNTHETASE_1"/>
    <property type="match status" value="1"/>
</dbReference>
<dbReference type="InterPro" id="IPR000031">
    <property type="entry name" value="PurE_dom"/>
</dbReference>
<dbReference type="GO" id="GO:0016831">
    <property type="term" value="F:carboxy-lyase activity"/>
    <property type="evidence" value="ECO:0007669"/>
    <property type="project" value="UniProtKB-KW"/>
</dbReference>
<dbReference type="UniPathway" id="UPA00074">
    <property type="reaction ID" value="UER00130"/>
</dbReference>
<keyword evidence="11" id="KW-0511">Multifunctional enzyme</keyword>
<dbReference type="InterPro" id="IPR018236">
    <property type="entry name" value="SAICAR_synthetase_CS"/>
</dbReference>
<feature type="domain" description="PurE" evidence="12">
    <location>
        <begin position="284"/>
        <end position="431"/>
    </location>
</feature>
<comment type="pathway">
    <text evidence="2">Purine metabolism; IMP biosynthesis via de novo pathway; 5-amino-1-(5-phospho-D-ribosyl)imidazole-4-carboxylate from 5-amino-1-(5-phospho-D-ribosyl)imidazole (carboxylase route): step 1/1.</text>
</comment>
<proteinExistence type="inferred from homology"/>
<organism evidence="13 15">
    <name type="scientific">Trichuris muris</name>
    <name type="common">Mouse whipworm</name>
    <dbReference type="NCBI Taxonomy" id="70415"/>
    <lineage>
        <taxon>Eukaryota</taxon>
        <taxon>Metazoa</taxon>
        <taxon>Ecdysozoa</taxon>
        <taxon>Nematoda</taxon>
        <taxon>Enoplea</taxon>
        <taxon>Dorylaimia</taxon>
        <taxon>Trichinellida</taxon>
        <taxon>Trichuridae</taxon>
        <taxon>Trichuris</taxon>
    </lineage>
</organism>
<keyword evidence="5" id="KW-0436">Ligase</keyword>
<evidence type="ECO:0000313" key="13">
    <source>
        <dbReference type="Proteomes" id="UP000046395"/>
    </source>
</evidence>
<dbReference type="GO" id="GO:0005524">
    <property type="term" value="F:ATP binding"/>
    <property type="evidence" value="ECO:0007669"/>
    <property type="project" value="UniProtKB-KW"/>
</dbReference>
<dbReference type="InterPro" id="IPR033626">
    <property type="entry name" value="PurE_classII"/>
</dbReference>
<evidence type="ECO:0000256" key="11">
    <source>
        <dbReference type="ARBA" id="ARBA00023268"/>
    </source>
</evidence>
<dbReference type="Gene3D" id="3.40.50.1970">
    <property type="match status" value="1"/>
</dbReference>
<dbReference type="SUPFAM" id="SSF52255">
    <property type="entry name" value="N5-CAIR mutase (phosphoribosylaminoimidazole carboxylase, PurE)"/>
    <property type="match status" value="1"/>
</dbReference>
<dbReference type="CDD" id="cd01416">
    <property type="entry name" value="SAICAR_synt_Ade5"/>
    <property type="match status" value="1"/>
</dbReference>
<dbReference type="InterPro" id="IPR028923">
    <property type="entry name" value="SAICAR_synt/ADE2_N"/>
</dbReference>
<evidence type="ECO:0000256" key="4">
    <source>
        <dbReference type="ARBA" id="ARBA00011020"/>
    </source>
</evidence>
<comment type="similarity">
    <text evidence="4">In the N-terminal section; belongs to the SAICAR synthetase family.</text>
</comment>
<dbReference type="Pfam" id="PF01259">
    <property type="entry name" value="SAICAR_synt"/>
    <property type="match status" value="1"/>
</dbReference>
<dbReference type="Proteomes" id="UP000046395">
    <property type="component" value="Unassembled WGS sequence"/>
</dbReference>
<dbReference type="SMART" id="SM01001">
    <property type="entry name" value="AIRC"/>
    <property type="match status" value="1"/>
</dbReference>
<dbReference type="FunFam" id="3.30.470.20:FF:000020">
    <property type="entry name" value="Probable multifunctional protein ADE2"/>
    <property type="match status" value="1"/>
</dbReference>
<evidence type="ECO:0000256" key="5">
    <source>
        <dbReference type="ARBA" id="ARBA00022598"/>
    </source>
</evidence>
<evidence type="ECO:0000256" key="10">
    <source>
        <dbReference type="ARBA" id="ARBA00023239"/>
    </source>
</evidence>
<accession>A0A5S6QLW4</accession>
<reference evidence="13" key="1">
    <citation type="submission" date="2013-11" db="EMBL/GenBank/DDBJ databases">
        <authorList>
            <person name="Aslett M."/>
        </authorList>
    </citation>
    <scope>NUCLEOTIDE SEQUENCE [LARGE SCALE GENOMIC DNA]</scope>
    <source>
        <strain evidence="13">Edinburgh</strain>
    </source>
</reference>
<evidence type="ECO:0000256" key="6">
    <source>
        <dbReference type="ARBA" id="ARBA00022741"/>
    </source>
</evidence>
<keyword evidence="6" id="KW-0547">Nucleotide-binding</keyword>
<dbReference type="GO" id="GO:0006189">
    <property type="term" value="P:'de novo' IMP biosynthetic process"/>
    <property type="evidence" value="ECO:0007669"/>
    <property type="project" value="UniProtKB-UniPathway"/>
</dbReference>
<evidence type="ECO:0000256" key="8">
    <source>
        <dbReference type="ARBA" id="ARBA00022793"/>
    </source>
</evidence>
<evidence type="ECO:0000259" key="12">
    <source>
        <dbReference type="SMART" id="SM01001"/>
    </source>
</evidence>
<dbReference type="PANTHER" id="PTHR43599">
    <property type="entry name" value="MULTIFUNCTIONAL PROTEIN ADE2"/>
    <property type="match status" value="1"/>
</dbReference>
<comment type="pathway">
    <text evidence="1">Purine metabolism; IMP biosynthesis via de novo pathway; 5-amino-1-(5-phospho-D-ribosyl)imidazole-4-carboxamide from 5-amino-1-(5-phospho-D-ribosyl)imidazole-4-carboxylate: step 1/2.</text>
</comment>
<dbReference type="Gene3D" id="3.30.200.20">
    <property type="entry name" value="Phosphorylase Kinase, domain 1"/>
    <property type="match status" value="1"/>
</dbReference>
<dbReference type="WBParaSite" id="TMUE_2000008193.1">
    <property type="protein sequence ID" value="TMUE_2000008193.1"/>
    <property type="gene ID" value="WBGene00288943"/>
</dbReference>
<dbReference type="HAMAP" id="MF_02045">
    <property type="entry name" value="PurE_classII"/>
    <property type="match status" value="1"/>
</dbReference>
<evidence type="ECO:0000256" key="9">
    <source>
        <dbReference type="ARBA" id="ARBA00022840"/>
    </source>
</evidence>
<dbReference type="AlphaFoldDB" id="A0A5S6QLW4"/>
<reference evidence="13" key="2">
    <citation type="submission" date="2014-03" db="EMBL/GenBank/DDBJ databases">
        <title>The whipworm genome and dual-species transcriptomics of an intimate host-pathogen interaction.</title>
        <authorList>
            <person name="Foth B.J."/>
            <person name="Tsai I.J."/>
            <person name="Reid A.J."/>
            <person name="Bancroft A.J."/>
            <person name="Nichol S."/>
            <person name="Tracey A."/>
            <person name="Holroyd N."/>
            <person name="Cotton J.A."/>
            <person name="Stanley E.J."/>
            <person name="Zarowiecki M."/>
            <person name="Liu J.Z."/>
            <person name="Huckvale T."/>
            <person name="Cooper P.J."/>
            <person name="Grencis R.K."/>
            <person name="Berriman M."/>
        </authorList>
    </citation>
    <scope>NUCLEOTIDE SEQUENCE [LARGE SCALE GENOMIC DNA]</scope>
    <source>
        <strain evidence="13">Edinburgh</strain>
    </source>
</reference>
<dbReference type="WBParaSite" id="TMUE_0000001775.1">
    <property type="protein sequence ID" value="TMUE_0000001775.1"/>
    <property type="gene ID" value="WBGene00297649"/>
</dbReference>
<name>A0A5S6QLW4_TRIMR</name>
<keyword evidence="7" id="KW-0658">Purine biosynthesis</keyword>
<evidence type="ECO:0000256" key="3">
    <source>
        <dbReference type="ARBA" id="ARBA00010478"/>
    </source>
</evidence>
<dbReference type="Gene3D" id="3.30.470.20">
    <property type="entry name" value="ATP-grasp fold, B domain"/>
    <property type="match status" value="1"/>
</dbReference>
<keyword evidence="8" id="KW-0210">Decarboxylase</keyword>
<protein>
    <submittedName>
        <fullName evidence="14 15">PurE domain-containing protein</fullName>
    </submittedName>
</protein>
<evidence type="ECO:0000313" key="14">
    <source>
        <dbReference type="WBParaSite" id="TMUE_0000001775.1"/>
    </source>
</evidence>
<evidence type="ECO:0000256" key="2">
    <source>
        <dbReference type="ARBA" id="ARBA00004747"/>
    </source>
</evidence>
<dbReference type="STRING" id="70415.A0A5S6QLW4"/>
<keyword evidence="13" id="KW-1185">Reference proteome</keyword>
<reference evidence="14 15" key="3">
    <citation type="submission" date="2019-12" db="UniProtKB">
        <authorList>
            <consortium name="WormBaseParasite"/>
        </authorList>
    </citation>
    <scope>IDENTIFICATION</scope>
</reference>
<dbReference type="PANTHER" id="PTHR43599:SF3">
    <property type="entry name" value="SI:DKEY-6E2.2"/>
    <property type="match status" value="1"/>
</dbReference>
<keyword evidence="9" id="KW-0067">ATP-binding</keyword>
<dbReference type="SUPFAM" id="SSF56104">
    <property type="entry name" value="SAICAR synthase-like"/>
    <property type="match status" value="1"/>
</dbReference>
<dbReference type="Pfam" id="PF00731">
    <property type="entry name" value="AIRC"/>
    <property type="match status" value="1"/>
</dbReference>
<dbReference type="InterPro" id="IPR050089">
    <property type="entry name" value="SAICAR_synthetase"/>
</dbReference>
<keyword evidence="10" id="KW-0456">Lyase</keyword>
<evidence type="ECO:0000313" key="15">
    <source>
        <dbReference type="WBParaSite" id="TMUE_2000008193.1"/>
    </source>
</evidence>
<dbReference type="GO" id="GO:0005829">
    <property type="term" value="C:cytosol"/>
    <property type="evidence" value="ECO:0007669"/>
    <property type="project" value="TreeGrafter"/>
</dbReference>
<dbReference type="HAMAP" id="MF_00137">
    <property type="entry name" value="SAICAR_synth"/>
    <property type="match status" value="1"/>
</dbReference>